<reference evidence="2 3" key="1">
    <citation type="submission" date="2021-06" db="EMBL/GenBank/DDBJ databases">
        <authorList>
            <person name="Sun Q."/>
            <person name="Li D."/>
        </authorList>
    </citation>
    <scope>NUCLEOTIDE SEQUENCE [LARGE SCALE GENOMIC DNA]</scope>
    <source>
        <strain evidence="2 3">MSJ-6</strain>
    </source>
</reference>
<dbReference type="EMBL" id="JAHLQJ010000032">
    <property type="protein sequence ID" value="MBU5674604.1"/>
    <property type="molecule type" value="Genomic_DNA"/>
</dbReference>
<keyword evidence="3" id="KW-1185">Reference proteome</keyword>
<gene>
    <name evidence="2" type="ORF">KQJ23_22455</name>
</gene>
<protein>
    <recommendedName>
        <fullName evidence="4">DUF4047 domain-containing protein</fullName>
    </recommendedName>
</protein>
<proteinExistence type="predicted"/>
<evidence type="ECO:0000313" key="2">
    <source>
        <dbReference type="EMBL" id="MBU5674604.1"/>
    </source>
</evidence>
<feature type="region of interest" description="Disordered" evidence="1">
    <location>
        <begin position="304"/>
        <end position="357"/>
    </location>
</feature>
<sequence>MRRSRSIRIQRQRKLKRQKTMTAILQSSLLISSLLAYSTKQIGTTYGEFNSTQDTEGYFQTCRVFPGKIEELLSSVSGHLELAAVHKARIAPVTVTWQVYGNPTAAYESEQSKPTPPSVTDSVYGEESRYSPPSVTGDVYAGGGKEGYTDSWELQLSELASQLQALQLQFDVNQLAMNLIGSEVAEGDRQLQELLLILEELHSNCAEITNIGLLDELTRLSRQELLSLSMQQQIDAAVFYLRKVSQAGLPAEVDPSNSISSITFMKPQTSGEPLNRTAFHQYIELQASIVETMSGLMRSISYLGPSNSTPSEPSVAEAAEQIETESEAPSEPPLPQQPEPAAGTQESGDIEVKSDEA</sequence>
<evidence type="ECO:0008006" key="4">
    <source>
        <dbReference type="Google" id="ProtNLM"/>
    </source>
</evidence>
<organism evidence="2 3">
    <name type="scientific">Paenibacillus brevis</name>
    <dbReference type="NCBI Taxonomy" id="2841508"/>
    <lineage>
        <taxon>Bacteria</taxon>
        <taxon>Bacillati</taxon>
        <taxon>Bacillota</taxon>
        <taxon>Bacilli</taxon>
        <taxon>Bacillales</taxon>
        <taxon>Paenibacillaceae</taxon>
        <taxon>Paenibacillus</taxon>
    </lineage>
</organism>
<evidence type="ECO:0000256" key="1">
    <source>
        <dbReference type="SAM" id="MobiDB-lite"/>
    </source>
</evidence>
<dbReference type="Proteomes" id="UP000743001">
    <property type="component" value="Unassembled WGS sequence"/>
</dbReference>
<accession>A0ABS6FWJ7</accession>
<evidence type="ECO:0000313" key="3">
    <source>
        <dbReference type="Proteomes" id="UP000743001"/>
    </source>
</evidence>
<name>A0ABS6FWJ7_9BACL</name>
<comment type="caution">
    <text evidence="2">The sequence shown here is derived from an EMBL/GenBank/DDBJ whole genome shotgun (WGS) entry which is preliminary data.</text>
</comment>
<feature type="region of interest" description="Disordered" evidence="1">
    <location>
        <begin position="106"/>
        <end position="138"/>
    </location>
</feature>